<dbReference type="InterPro" id="IPR002838">
    <property type="entry name" value="AIM24"/>
</dbReference>
<reference evidence="4 5" key="1">
    <citation type="journal article" date="2018" name="BMC Genomics">
        <title>Genomic evidence for intraspecific hybridization in a clonal and extremely halotolerant yeast.</title>
        <authorList>
            <person name="Gostincar C."/>
            <person name="Stajich J.E."/>
            <person name="Zupancic J."/>
            <person name="Zalar P."/>
            <person name="Gunde-Cimerman N."/>
        </authorList>
    </citation>
    <scope>NUCLEOTIDE SEQUENCE [LARGE SCALE GENOMIC DNA]</scope>
    <source>
        <strain evidence="4 5">EXF-2788</strain>
    </source>
</reference>
<dbReference type="PANTHER" id="PTHR43657:SF1">
    <property type="entry name" value="ALTERED INHERITANCE OF MITOCHONDRIA PROTEIN 24, MITOCHONDRIAL"/>
    <property type="match status" value="1"/>
</dbReference>
<dbReference type="EMBL" id="QWIR01000069">
    <property type="protein sequence ID" value="RMY89134.1"/>
    <property type="molecule type" value="Genomic_DNA"/>
</dbReference>
<feature type="compositionally biased region" description="Basic and acidic residues" evidence="2">
    <location>
        <begin position="555"/>
        <end position="570"/>
    </location>
</feature>
<evidence type="ECO:0000256" key="1">
    <source>
        <dbReference type="RuleBase" id="RU363045"/>
    </source>
</evidence>
<dbReference type="SUPFAM" id="SSF51219">
    <property type="entry name" value="TRAP-like"/>
    <property type="match status" value="1"/>
</dbReference>
<organism evidence="4 5">
    <name type="scientific">Hortaea werneckii</name>
    <name type="common">Black yeast</name>
    <name type="synonym">Cladosporium werneckii</name>
    <dbReference type="NCBI Taxonomy" id="91943"/>
    <lineage>
        <taxon>Eukaryota</taxon>
        <taxon>Fungi</taxon>
        <taxon>Dikarya</taxon>
        <taxon>Ascomycota</taxon>
        <taxon>Pezizomycotina</taxon>
        <taxon>Dothideomycetes</taxon>
        <taxon>Dothideomycetidae</taxon>
        <taxon>Mycosphaerellales</taxon>
        <taxon>Teratosphaeriaceae</taxon>
        <taxon>Hortaea</taxon>
    </lineage>
</organism>
<feature type="transmembrane region" description="Helical" evidence="3">
    <location>
        <begin position="385"/>
        <end position="407"/>
    </location>
</feature>
<evidence type="ECO:0000313" key="5">
    <source>
        <dbReference type="Proteomes" id="UP000268823"/>
    </source>
</evidence>
<dbReference type="InterPro" id="IPR016031">
    <property type="entry name" value="Trp_RNA-bd_attenuator-like_dom"/>
</dbReference>
<feature type="region of interest" description="Disordered" evidence="2">
    <location>
        <begin position="496"/>
        <end position="591"/>
    </location>
</feature>
<dbReference type="PANTHER" id="PTHR43657">
    <property type="entry name" value="TRYPTOPHAN RNA-BINDING ATTENUATOR PROTEIN-LIKE PROTEIN"/>
    <property type="match status" value="1"/>
</dbReference>
<dbReference type="InterPro" id="IPR036983">
    <property type="entry name" value="AIM24_sf"/>
</dbReference>
<dbReference type="Proteomes" id="UP000268823">
    <property type="component" value="Unassembled WGS sequence"/>
</dbReference>
<dbReference type="GO" id="GO:0005739">
    <property type="term" value="C:mitochondrion"/>
    <property type="evidence" value="ECO:0007669"/>
    <property type="project" value="UniProtKB-SubCell"/>
</dbReference>
<comment type="subcellular location">
    <subcellularLocation>
        <location evidence="1">Mitochondrion</location>
    </subcellularLocation>
</comment>
<proteinExistence type="inferred from homology"/>
<comment type="similarity">
    <text evidence="1">Belongs to the AIM24 family.</text>
</comment>
<dbReference type="OrthoDB" id="1705416at2759"/>
<sequence length="591" mass="65793">MSYPQSYHQGYPPQQGYSQQPQHDQQQQAYGQQPQGYPPPQQHAPPETTDSGSYQNIHYTIKHRNTNSTLNLQLGPNDLIKAKPGAMIHMSPTVKLEGAIKFSMRKMLTGGQMSQASFTGPGTVALAPTLMGDIVALQIANDGKVWNVGKDAFLACTGEVEKETKSQGFSKAMFSGEDLFIYKMMGQGLVWLTSYGAVDVIHLQEGEQHIVDNGHLVAWNCDYKIEKAASGSWSSVKSGEGLVCRFTGPGTIYMQTRNLDDFASWQDFGTLVSPDDVKDWLCTPGEWHGMEEELQEQFALLRPGNETTGTREQLQMTQDRVLARLQSDRWVTPSINSAVMLVAPVRLLNLAVAAFLIGLGIYLGLAFSENIAIAAGNQGNLANMIIYILVVVICLLLFWVPVVLRLLERLPRQQVKREACYIKLMLDTYKELDDLKKLINRDNARPVSAGYLNQIKLRLENVQYAIIELRDSMSAPSQEAIEDMTAKLEDIARQTGLEIPRSGGRSSARPSSFGKGSLHQPSPFERDAQFLDGVNPVPTTIQFDKPESSNTFHLSELEKDTKPQQWRAEDSIPLSPIIHALESSRQRRQGR</sequence>
<name>A0A3M7FLD1_HORWE</name>
<keyword evidence="3" id="KW-0472">Membrane</keyword>
<evidence type="ECO:0000313" key="4">
    <source>
        <dbReference type="EMBL" id="RMY89134.1"/>
    </source>
</evidence>
<dbReference type="VEuPathDB" id="FungiDB:BTJ68_08682"/>
<feature type="compositionally biased region" description="Low complexity" evidence="2">
    <location>
        <begin position="500"/>
        <end position="512"/>
    </location>
</feature>
<dbReference type="NCBIfam" id="TIGR00266">
    <property type="entry name" value="TIGR00266 family protein"/>
    <property type="match status" value="1"/>
</dbReference>
<feature type="compositionally biased region" description="Polar residues" evidence="2">
    <location>
        <begin position="537"/>
        <end position="553"/>
    </location>
</feature>
<keyword evidence="3" id="KW-0812">Transmembrane</keyword>
<dbReference type="Gene3D" id="3.60.160.10">
    <property type="entry name" value="Mitochondrial biogenesis AIM24"/>
    <property type="match status" value="1"/>
</dbReference>
<keyword evidence="1" id="KW-0496">Mitochondrion</keyword>
<keyword evidence="3" id="KW-1133">Transmembrane helix</keyword>
<feature type="transmembrane region" description="Helical" evidence="3">
    <location>
        <begin position="347"/>
        <end position="365"/>
    </location>
</feature>
<comment type="caution">
    <text evidence="4">The sequence shown here is derived from an EMBL/GenBank/DDBJ whole genome shotgun (WGS) entry which is preliminary data.</text>
</comment>
<accession>A0A3M7FLD1</accession>
<evidence type="ECO:0000256" key="2">
    <source>
        <dbReference type="SAM" id="MobiDB-lite"/>
    </source>
</evidence>
<dbReference type="Pfam" id="PF01987">
    <property type="entry name" value="AIM24"/>
    <property type="match status" value="1"/>
</dbReference>
<feature type="region of interest" description="Disordered" evidence="2">
    <location>
        <begin position="1"/>
        <end position="53"/>
    </location>
</feature>
<gene>
    <name evidence="4" type="ORF">D0861_04411</name>
</gene>
<dbReference type="AlphaFoldDB" id="A0A3M7FLD1"/>
<feature type="compositionally biased region" description="Low complexity" evidence="2">
    <location>
        <begin position="1"/>
        <end position="35"/>
    </location>
</feature>
<evidence type="ECO:0000256" key="3">
    <source>
        <dbReference type="SAM" id="Phobius"/>
    </source>
</evidence>
<protein>
    <recommendedName>
        <fullName evidence="1">Altered inheritance of mitochondria protein 24, mitochondrial</fullName>
    </recommendedName>
</protein>